<proteinExistence type="predicted"/>
<protein>
    <submittedName>
        <fullName evidence="2">SEC-C motif-containing protein</fullName>
    </submittedName>
</protein>
<reference evidence="2 3" key="1">
    <citation type="submission" date="2019-03" db="EMBL/GenBank/DDBJ databases">
        <title>Sequencing the genomes of 1000 actinobacteria strains.</title>
        <authorList>
            <person name="Klenk H.-P."/>
        </authorList>
    </citation>
    <scope>NUCLEOTIDE SEQUENCE [LARGE SCALE GENOMIC DNA]</scope>
    <source>
        <strain evidence="2 3">DSM 18936</strain>
    </source>
</reference>
<dbReference type="EMBL" id="SOAU01000001">
    <property type="protein sequence ID" value="TDT18479.1"/>
    <property type="molecule type" value="Genomic_DNA"/>
</dbReference>
<organism evidence="2 3">
    <name type="scientific">Ilumatobacter fluminis</name>
    <dbReference type="NCBI Taxonomy" id="467091"/>
    <lineage>
        <taxon>Bacteria</taxon>
        <taxon>Bacillati</taxon>
        <taxon>Actinomycetota</taxon>
        <taxon>Acidimicrobiia</taxon>
        <taxon>Acidimicrobiales</taxon>
        <taxon>Ilumatobacteraceae</taxon>
        <taxon>Ilumatobacter</taxon>
    </lineage>
</organism>
<evidence type="ECO:0000256" key="1">
    <source>
        <dbReference type="SAM" id="MobiDB-lite"/>
    </source>
</evidence>
<gene>
    <name evidence="2" type="ORF">BDK89_4100</name>
</gene>
<evidence type="ECO:0000313" key="2">
    <source>
        <dbReference type="EMBL" id="TDT18479.1"/>
    </source>
</evidence>
<evidence type="ECO:0000313" key="3">
    <source>
        <dbReference type="Proteomes" id="UP000294558"/>
    </source>
</evidence>
<keyword evidence="3" id="KW-1185">Reference proteome</keyword>
<accession>A0A4R7I633</accession>
<dbReference type="SUPFAM" id="SSF103642">
    <property type="entry name" value="Sec-C motif"/>
    <property type="match status" value="1"/>
</dbReference>
<name>A0A4R7I633_9ACTN</name>
<dbReference type="Gene3D" id="3.10.450.50">
    <property type="match status" value="1"/>
</dbReference>
<feature type="region of interest" description="Disordered" evidence="1">
    <location>
        <begin position="60"/>
        <end position="83"/>
    </location>
</feature>
<dbReference type="Pfam" id="PF02810">
    <property type="entry name" value="SEC-C"/>
    <property type="match status" value="1"/>
</dbReference>
<dbReference type="Proteomes" id="UP000294558">
    <property type="component" value="Unassembled WGS sequence"/>
</dbReference>
<dbReference type="AlphaFoldDB" id="A0A4R7I633"/>
<sequence length="656" mass="71050">MERLVELIGNGAVPLAELAERAEVSEMDIRRAVQMDGRFAVIGESLAYSPALHDGTVWTVPIDPDDASGESSDGTRSDGTPHEIPGGFVRAEPHLITLAWWLVTNPVPRLDADGNEIDRLRDVGIWVDDHDADVIYGSADWLEGVGPIAAFHVTTDGIRVEPLDQAPAPDPDQVAAVRAAYDEVATEHDASGFGDVSQRPQFTVVVSVLLEALARNGDAFRKAPIAPVPELLAAAGLELNDGLVAETGFDWDGLGAWQNRNRLSAAYGLSDDQLDGLMMMVGACELVAEIGDAAFGGTDDERAGARILFAGLLADSSITGAFLQETQERGLNFHAIQTFTESILAGVGGTGVDVSGVVWLRSLCHAIAGEWDDAIRIVETHVDESTTHSLLLVEAAFNAADRSEAAKAQQLLTRAGVTRADDESMLPEEALRLLDEIQPFTGRRARTDVKRNDPCPCGSGRKYKQCHLGKEALALDERAPWLYEKACRFVRGEAPDMLEFVAAGLSEHADDLYESLIDLPFTMDLVLDEYEEWNQFLEQRGQLLPDDERELAAVWRDVPRAVYAVESTRGSRVGGELRLRNVATDEIVVVAGVQLDERIEPDQYFVGRPLPVGDTYRSMSGFFPLDASRADEAMAAIAAGENEALLGVLAAELTLD</sequence>
<dbReference type="InterPro" id="IPR004027">
    <property type="entry name" value="SEC_C_motif"/>
</dbReference>
<comment type="caution">
    <text evidence="2">The sequence shown here is derived from an EMBL/GenBank/DDBJ whole genome shotgun (WGS) entry which is preliminary data.</text>
</comment>